<feature type="region of interest" description="Disordered" evidence="2">
    <location>
        <begin position="91"/>
        <end position="188"/>
    </location>
</feature>
<evidence type="ECO:0000313" key="7">
    <source>
        <dbReference type="Proteomes" id="UP000294927"/>
    </source>
</evidence>
<dbReference type="InterPro" id="IPR045351">
    <property type="entry name" value="DUF6531"/>
</dbReference>
<evidence type="ECO:0000259" key="4">
    <source>
        <dbReference type="Pfam" id="PF20148"/>
    </source>
</evidence>
<evidence type="ECO:0000256" key="2">
    <source>
        <dbReference type="SAM" id="MobiDB-lite"/>
    </source>
</evidence>
<dbReference type="EMBL" id="SOCP01000001">
    <property type="protein sequence ID" value="TDV57184.1"/>
    <property type="molecule type" value="Genomic_DNA"/>
</dbReference>
<feature type="domain" description="LHH" evidence="3">
    <location>
        <begin position="1234"/>
        <end position="1319"/>
    </location>
</feature>
<feature type="compositionally biased region" description="Basic and acidic residues" evidence="2">
    <location>
        <begin position="97"/>
        <end position="116"/>
    </location>
</feature>
<dbReference type="Gene3D" id="2.180.10.10">
    <property type="entry name" value="RHS repeat-associated core"/>
    <property type="match status" value="3"/>
</dbReference>
<dbReference type="InterPro" id="IPR026834">
    <property type="entry name" value="LHH"/>
</dbReference>
<name>A0A4R7W3Q0_9PSEU</name>
<evidence type="ECO:0000259" key="3">
    <source>
        <dbReference type="Pfam" id="PF14411"/>
    </source>
</evidence>
<feature type="region of interest" description="Disordered" evidence="2">
    <location>
        <begin position="1"/>
        <end position="53"/>
    </location>
</feature>
<gene>
    <name evidence="6" type="ORF">CLV71_10155</name>
</gene>
<proteinExistence type="predicted"/>
<dbReference type="Proteomes" id="UP000294927">
    <property type="component" value="Unassembled WGS sequence"/>
</dbReference>
<evidence type="ECO:0000259" key="5">
    <source>
        <dbReference type="Pfam" id="PF25023"/>
    </source>
</evidence>
<evidence type="ECO:0000313" key="6">
    <source>
        <dbReference type="EMBL" id="TDV57184.1"/>
    </source>
</evidence>
<evidence type="ECO:0000256" key="1">
    <source>
        <dbReference type="ARBA" id="ARBA00022737"/>
    </source>
</evidence>
<feature type="domain" description="DUF6531" evidence="4">
    <location>
        <begin position="182"/>
        <end position="254"/>
    </location>
</feature>
<keyword evidence="7" id="KW-1185">Reference proteome</keyword>
<dbReference type="Pfam" id="PF25023">
    <property type="entry name" value="TEN_YD-shell"/>
    <property type="match status" value="1"/>
</dbReference>
<keyword evidence="1" id="KW-0677">Repeat</keyword>
<organism evidence="6 7">
    <name type="scientific">Actinophytocola oryzae</name>
    <dbReference type="NCBI Taxonomy" id="502181"/>
    <lineage>
        <taxon>Bacteria</taxon>
        <taxon>Bacillati</taxon>
        <taxon>Actinomycetota</taxon>
        <taxon>Actinomycetes</taxon>
        <taxon>Pseudonocardiales</taxon>
        <taxon>Pseudonocardiaceae</taxon>
    </lineage>
</organism>
<reference evidence="6 7" key="1">
    <citation type="submission" date="2019-03" db="EMBL/GenBank/DDBJ databases">
        <title>Genomic Encyclopedia of Archaeal and Bacterial Type Strains, Phase II (KMG-II): from individual species to whole genera.</title>
        <authorList>
            <person name="Goeker M."/>
        </authorList>
    </citation>
    <scope>NUCLEOTIDE SEQUENCE [LARGE SCALE GENOMIC DNA]</scope>
    <source>
        <strain evidence="6 7">DSM 45499</strain>
    </source>
</reference>
<dbReference type="NCBIfam" id="TIGR03696">
    <property type="entry name" value="Rhs_assc_core"/>
    <property type="match status" value="1"/>
</dbReference>
<comment type="caution">
    <text evidence="6">The sequence shown here is derived from an EMBL/GenBank/DDBJ whole genome shotgun (WGS) entry which is preliminary data.</text>
</comment>
<dbReference type="Pfam" id="PF20148">
    <property type="entry name" value="DUF6531"/>
    <property type="match status" value="1"/>
</dbReference>
<dbReference type="InterPro" id="IPR056823">
    <property type="entry name" value="TEN-like_YD-shell"/>
</dbReference>
<feature type="compositionally biased region" description="Gly residues" evidence="2">
    <location>
        <begin position="165"/>
        <end position="179"/>
    </location>
</feature>
<dbReference type="NCBIfam" id="TIGR01643">
    <property type="entry name" value="YD_repeat_2x"/>
    <property type="match status" value="11"/>
</dbReference>
<dbReference type="Pfam" id="PF14411">
    <property type="entry name" value="LHH"/>
    <property type="match status" value="1"/>
</dbReference>
<sequence length="1328" mass="144710">MTPRRRHTGAGPDGGHHDSGSGSTGRTGDGADVDPDHVDTMAGRLANTGGRVDSVGTTLDGITVGSQSMGIVGGSFTGAAQTHVQAARHHVTRTRQAVRDAEDGTRATARDYRVTEETNAANLADIDTGTDVPRTGRGTAGGGTAGGGTVPPRGPDRPGGDGDDPGGGQRSDGNGGCDGKGGDPVDVVSGQMITDAVDVELPGLLPLVLRRAYASGYEHGASFGPGWSATVDQRLELTADAVRYVGDDAQVLVYPHPGSEPVLPAAGARWPLTRDGATYRVEDPESGWVRHFAPDSTDRYRLTTLTDRNGNAITFTRDRVTHAGYVVAIDHTETQAGERVGALRLLDGSPDGIRLVQFGYDVAGRLTAIMDSTGVPYRYAYDDANRITAWVDRNGYRYDYGYDAAGRVVRAEGQDGTLTSTFAYDTENRVTTVTGAYAQVTAYHYDRHNHLTRVVDPLGNAVAMEYDRHHRLLSHTDGLGNTIRYTLDENGDPVAVDQADGTRLTVEYERRRPVRAVAADGGVWRHAYDERGNLLSVTDPAGGVIAYAYDGRGHRVARTDPLGRVERYDTDAAGLVVRVTSASGFTGTLTRDPFGRVTSVTDAVHGVTGQGWTVEGRQLWRVLPDGAREEWRYDAMGNLTEYRNPAGHATAFTYGPFGLPASRVEADGARYVFTHDHELRLTAVTNPAGLRWRYVFDAAGRLVEETDFNDRTMRYANDAANRLTERTNGAGQTVRLDRDVVGRVVRSVSDDGRTTTFAYDAAGRAVRAAAEDSVVEYAHDPVGRIVAETVDGRTVSHTYDLAGRRVRRVTPSGVVSEWTYDADGLPEVLATAGGTLSFRHDGAGREVGRTFGSGSLTQTWGPANQLVGQTILGAGGHRLQARGYRYHTDGRPSEITDQLAGTRRFDLDPAGRVTAVHAASWRETYAYDPLGNVATATYPAQDDSAQGPRDTQGTLVRRAGRVSYEYDAQGRVARTVRRTLSGLRQEWRYTWDAEDRLTGVVTPDGVVWRYRYDPLGRRVAKVRIGEDGLVAEETVFSWDGGTLAEQWTVTGGVGEAVTWDYDPGTYRAATQLRRTWENQDEIDNQFYAIVTDLVGTPSELVTLDGRIAWRRTAGLWGSGFTTGAPGVDCPLGFPGQYHDTETGLYYNLTRYYDADLAAYLSPDPLGLRPAMNPYRYVDNPLMWIDPLGLSAFTPLQLAFTRFWSPVDYGGQRVYQRDDLVEPDHVSPLDKYGRTNLKRMTQGLAPMGPDDKPVDIHHVLQTQDGPLAELTQSMHLAQGAYLGGGSHNTLHWKARTDLPSGMDRDAFEDWKKEYRRERAKGFGSCPERR</sequence>
<dbReference type="InterPro" id="IPR006530">
    <property type="entry name" value="YD"/>
</dbReference>
<feature type="compositionally biased region" description="Gly residues" evidence="2">
    <location>
        <begin position="138"/>
        <end position="149"/>
    </location>
</feature>
<dbReference type="InterPro" id="IPR050708">
    <property type="entry name" value="T6SS_VgrG/RHS"/>
</dbReference>
<dbReference type="Pfam" id="PF05593">
    <property type="entry name" value="RHS_repeat"/>
    <property type="match status" value="8"/>
</dbReference>
<dbReference type="RefSeq" id="WP_133900511.1">
    <property type="nucleotide sequence ID" value="NZ_SOCP01000001.1"/>
</dbReference>
<dbReference type="InterPro" id="IPR022385">
    <property type="entry name" value="Rhs_assc_core"/>
</dbReference>
<dbReference type="PANTHER" id="PTHR32305:SF15">
    <property type="entry name" value="PROTEIN RHSA-RELATED"/>
    <property type="match status" value="1"/>
</dbReference>
<dbReference type="OrthoDB" id="4981820at2"/>
<feature type="domain" description="Teneurin-like YD-shell" evidence="5">
    <location>
        <begin position="352"/>
        <end position="473"/>
    </location>
</feature>
<protein>
    <submittedName>
        <fullName evidence="6">RHS repeat-associated protein</fullName>
    </submittedName>
</protein>
<dbReference type="SUPFAM" id="SSF69304">
    <property type="entry name" value="Tricorn protease N-terminal domain"/>
    <property type="match status" value="1"/>
</dbReference>
<dbReference type="PANTHER" id="PTHR32305">
    <property type="match status" value="1"/>
</dbReference>
<accession>A0A4R7W3Q0</accession>
<dbReference type="InterPro" id="IPR031325">
    <property type="entry name" value="RHS_repeat"/>
</dbReference>